<evidence type="ECO:0000313" key="2">
    <source>
        <dbReference type="EMBL" id="XBS47605.1"/>
    </source>
</evidence>
<feature type="region of interest" description="Disordered" evidence="1">
    <location>
        <begin position="1"/>
        <end position="61"/>
    </location>
</feature>
<proteinExistence type="predicted"/>
<feature type="compositionally biased region" description="Low complexity" evidence="1">
    <location>
        <begin position="11"/>
        <end position="41"/>
    </location>
</feature>
<dbReference type="EMBL" id="PP856017">
    <property type="protein sequence ID" value="XBS47605.1"/>
    <property type="molecule type" value="Genomic_DNA"/>
</dbReference>
<reference evidence="2" key="1">
    <citation type="submission" date="2024-05" db="EMBL/GenBank/DDBJ databases">
        <title>Isolation and characterization of the novel Burkholderia jumbo bacteriophage Surprise13.</title>
        <authorList>
            <person name="Supina B.S.I."/>
            <person name="Dennis J."/>
        </authorList>
    </citation>
    <scope>NUCLEOTIDE SEQUENCE</scope>
</reference>
<accession>A0AAU7PF59</accession>
<protein>
    <submittedName>
        <fullName evidence="2">Uncharacterized protein</fullName>
    </submittedName>
</protein>
<evidence type="ECO:0000256" key="1">
    <source>
        <dbReference type="SAM" id="MobiDB-lite"/>
    </source>
</evidence>
<name>A0AAU7PF59_9VIRU</name>
<gene>
    <name evidence="2" type="ORF">SURPRISE13_204</name>
</gene>
<feature type="region of interest" description="Disordered" evidence="1">
    <location>
        <begin position="95"/>
        <end position="114"/>
    </location>
</feature>
<feature type="compositionally biased region" description="Polar residues" evidence="1">
    <location>
        <begin position="45"/>
        <end position="59"/>
    </location>
</feature>
<feature type="region of interest" description="Disordered" evidence="1">
    <location>
        <begin position="130"/>
        <end position="156"/>
    </location>
</feature>
<organism evidence="2">
    <name type="scientific">Burkholderia phage vB_BgluM-SURPRISE13</name>
    <dbReference type="NCBI Taxonomy" id="3159457"/>
    <lineage>
        <taxon>Viruses</taxon>
    </lineage>
</organism>
<sequence>MATDQQGAEGATQDQAALDAAKAAAADQAAQQQEQQDNAGDAAKDTTTSGDAKGETQTIAKEDVGSVTDALGLGLASDAATAAIAGAQGNTGTPGVQGVEQAAQTPAPTPTPVVKPAAVTAQVRKTVQVPQNSNAGARDASTQPTAAAQTAGTVKPAATTGAVVKNTAATAVADDRQLPEVVAAMKVAKPQTQSALYQVIDYADRLNPGKRVDTKTIEQAQVNLRVALFTILSAEDVNFKVVYQALLAIVRKHKNNCFAITARNRGLNTITLQAMDNKNMRFLTKIVDLLVLTAGTTSVEDVKRHYDFSKLADWCPNQRIQQNLTSYYA</sequence>
<feature type="compositionally biased region" description="Low complexity" evidence="1">
    <location>
        <begin position="140"/>
        <end position="156"/>
    </location>
</feature>